<name>D8LPJ9_ECTSI</name>
<dbReference type="Proteomes" id="UP000002630">
    <property type="component" value="Linkage Group LG16"/>
</dbReference>
<keyword evidence="13" id="KW-1185">Reference proteome</keyword>
<dbReference type="InterPro" id="IPR013509">
    <property type="entry name" value="RNR_lsu_N"/>
</dbReference>
<dbReference type="GO" id="GO:0009263">
    <property type="term" value="P:deoxyribonucleotide biosynthetic process"/>
    <property type="evidence" value="ECO:0007669"/>
    <property type="project" value="UniProtKB-KW"/>
</dbReference>
<feature type="region of interest" description="Disordered" evidence="10">
    <location>
        <begin position="745"/>
        <end position="766"/>
    </location>
</feature>
<dbReference type="NCBIfam" id="TIGR02506">
    <property type="entry name" value="NrdE_NrdA"/>
    <property type="match status" value="1"/>
</dbReference>
<evidence type="ECO:0000313" key="13">
    <source>
        <dbReference type="Proteomes" id="UP000002630"/>
    </source>
</evidence>
<dbReference type="InParanoid" id="D8LPJ9"/>
<evidence type="ECO:0000256" key="10">
    <source>
        <dbReference type="SAM" id="MobiDB-lite"/>
    </source>
</evidence>
<evidence type="ECO:0000256" key="4">
    <source>
        <dbReference type="ARBA" id="ARBA00022741"/>
    </source>
</evidence>
<dbReference type="PANTHER" id="PTHR11573">
    <property type="entry name" value="RIBONUCLEOSIDE-DIPHOSPHATE REDUCTASE LARGE CHAIN"/>
    <property type="match status" value="1"/>
</dbReference>
<evidence type="ECO:0000256" key="6">
    <source>
        <dbReference type="ARBA" id="ARBA00023002"/>
    </source>
</evidence>
<evidence type="ECO:0000256" key="2">
    <source>
        <dbReference type="ARBA" id="ARBA00012274"/>
    </source>
</evidence>
<dbReference type="Pfam" id="PF03477">
    <property type="entry name" value="ATP-cone"/>
    <property type="match status" value="1"/>
</dbReference>
<dbReference type="GO" id="GO:0005524">
    <property type="term" value="F:ATP binding"/>
    <property type="evidence" value="ECO:0007669"/>
    <property type="project" value="UniProtKB-UniRule"/>
</dbReference>
<dbReference type="EMBL" id="FN648730">
    <property type="protein sequence ID" value="CBN80471.1"/>
    <property type="molecule type" value="Genomic_DNA"/>
</dbReference>
<dbReference type="GO" id="GO:0004748">
    <property type="term" value="F:ribonucleoside-diphosphate reductase activity, thioredoxin disulfide as acceptor"/>
    <property type="evidence" value="ECO:0007669"/>
    <property type="project" value="UniProtKB-EC"/>
</dbReference>
<dbReference type="STRING" id="2880.D8LPJ9"/>
<evidence type="ECO:0000256" key="8">
    <source>
        <dbReference type="PROSITE-ProRule" id="PRU00492"/>
    </source>
</evidence>
<dbReference type="GO" id="GO:0005971">
    <property type="term" value="C:ribonucleoside-diphosphate reductase complex"/>
    <property type="evidence" value="ECO:0007669"/>
    <property type="project" value="TreeGrafter"/>
</dbReference>
<proteinExistence type="inferred from homology"/>
<organism evidence="12 13">
    <name type="scientific">Ectocarpus siliculosus</name>
    <name type="common">Brown alga</name>
    <name type="synonym">Conferva siliculosa</name>
    <dbReference type="NCBI Taxonomy" id="2880"/>
    <lineage>
        <taxon>Eukaryota</taxon>
        <taxon>Sar</taxon>
        <taxon>Stramenopiles</taxon>
        <taxon>Ochrophyta</taxon>
        <taxon>PX clade</taxon>
        <taxon>Phaeophyceae</taxon>
        <taxon>Ectocarpales</taxon>
        <taxon>Ectocarpaceae</taxon>
        <taxon>Ectocarpus</taxon>
    </lineage>
</organism>
<dbReference type="Pfam" id="PF02867">
    <property type="entry name" value="Ribonuc_red_lgC"/>
    <property type="match status" value="1"/>
</dbReference>
<feature type="domain" description="ATP-cone" evidence="11">
    <location>
        <begin position="4"/>
        <end position="95"/>
    </location>
</feature>
<dbReference type="EMBL" id="FN649741">
    <property type="protein sequence ID" value="CBN80471.1"/>
    <property type="molecule type" value="Genomic_DNA"/>
</dbReference>
<evidence type="ECO:0000256" key="7">
    <source>
        <dbReference type="ARBA" id="ARBA00023116"/>
    </source>
</evidence>
<comment type="catalytic activity">
    <reaction evidence="9">
        <text>a 2'-deoxyribonucleoside 5'-diphosphate + [thioredoxin]-disulfide + H2O = a ribonucleoside 5'-diphosphate + [thioredoxin]-dithiol</text>
        <dbReference type="Rhea" id="RHEA:23252"/>
        <dbReference type="Rhea" id="RHEA-COMP:10698"/>
        <dbReference type="Rhea" id="RHEA-COMP:10700"/>
        <dbReference type="ChEBI" id="CHEBI:15377"/>
        <dbReference type="ChEBI" id="CHEBI:29950"/>
        <dbReference type="ChEBI" id="CHEBI:50058"/>
        <dbReference type="ChEBI" id="CHEBI:57930"/>
        <dbReference type="ChEBI" id="CHEBI:73316"/>
        <dbReference type="EC" id="1.17.4.1"/>
    </reaction>
</comment>
<evidence type="ECO:0000256" key="9">
    <source>
        <dbReference type="RuleBase" id="RU003410"/>
    </source>
</evidence>
<keyword evidence="4 8" id="KW-0547">Nucleotide-binding</keyword>
<accession>D8LPJ9</accession>
<keyword evidence="5 8" id="KW-0067">ATP-binding</keyword>
<keyword evidence="7 9" id="KW-0215">Deoxyribonucleotide synthesis</keyword>
<dbReference type="InterPro" id="IPR013346">
    <property type="entry name" value="NrdE_NrdA_C"/>
</dbReference>
<dbReference type="EC" id="1.17.4.1" evidence="2 9"/>
<dbReference type="Pfam" id="PF00317">
    <property type="entry name" value="Ribonuc_red_lgN"/>
    <property type="match status" value="1"/>
</dbReference>
<dbReference type="CDD" id="cd01679">
    <property type="entry name" value="RNR_I"/>
    <property type="match status" value="1"/>
</dbReference>
<keyword evidence="6 9" id="KW-0560">Oxidoreductase</keyword>
<feature type="compositionally biased region" description="Acidic residues" evidence="10">
    <location>
        <begin position="751"/>
        <end position="760"/>
    </location>
</feature>
<dbReference type="InterPro" id="IPR039718">
    <property type="entry name" value="Rrm1"/>
</dbReference>
<reference evidence="12 13" key="1">
    <citation type="journal article" date="2010" name="Nature">
        <title>The Ectocarpus genome and the independent evolution of multicellularity in brown algae.</title>
        <authorList>
            <person name="Cock J.M."/>
            <person name="Sterck L."/>
            <person name="Rouze P."/>
            <person name="Scornet D."/>
            <person name="Allen A.E."/>
            <person name="Amoutzias G."/>
            <person name="Anthouard V."/>
            <person name="Artiguenave F."/>
            <person name="Aury J.M."/>
            <person name="Badger J.H."/>
            <person name="Beszteri B."/>
            <person name="Billiau K."/>
            <person name="Bonnet E."/>
            <person name="Bothwell J.H."/>
            <person name="Bowler C."/>
            <person name="Boyen C."/>
            <person name="Brownlee C."/>
            <person name="Carrano C.J."/>
            <person name="Charrier B."/>
            <person name="Cho G.Y."/>
            <person name="Coelho S.M."/>
            <person name="Collen J."/>
            <person name="Corre E."/>
            <person name="Da Silva C."/>
            <person name="Delage L."/>
            <person name="Delaroque N."/>
            <person name="Dittami S.M."/>
            <person name="Doulbeau S."/>
            <person name="Elias M."/>
            <person name="Farnham G."/>
            <person name="Gachon C.M."/>
            <person name="Gschloessl B."/>
            <person name="Heesch S."/>
            <person name="Jabbari K."/>
            <person name="Jubin C."/>
            <person name="Kawai H."/>
            <person name="Kimura K."/>
            <person name="Kloareg B."/>
            <person name="Kupper F.C."/>
            <person name="Lang D."/>
            <person name="Le Bail A."/>
            <person name="Leblanc C."/>
            <person name="Lerouge P."/>
            <person name="Lohr M."/>
            <person name="Lopez P.J."/>
            <person name="Martens C."/>
            <person name="Maumus F."/>
            <person name="Michel G."/>
            <person name="Miranda-Saavedra D."/>
            <person name="Morales J."/>
            <person name="Moreau H."/>
            <person name="Motomura T."/>
            <person name="Nagasato C."/>
            <person name="Napoli C.A."/>
            <person name="Nelson D.R."/>
            <person name="Nyvall-Collen P."/>
            <person name="Peters A.F."/>
            <person name="Pommier C."/>
            <person name="Potin P."/>
            <person name="Poulain J."/>
            <person name="Quesneville H."/>
            <person name="Read B."/>
            <person name="Rensing S.A."/>
            <person name="Ritter A."/>
            <person name="Rousvoal S."/>
            <person name="Samanta M."/>
            <person name="Samson G."/>
            <person name="Schroeder D.C."/>
            <person name="Segurens B."/>
            <person name="Strittmatter M."/>
            <person name="Tonon T."/>
            <person name="Tregear J.W."/>
            <person name="Valentin K."/>
            <person name="von Dassow P."/>
            <person name="Yamagishi T."/>
            <person name="Van de Peer Y."/>
            <person name="Wincker P."/>
        </authorList>
    </citation>
    <scope>NUCLEOTIDE SEQUENCE [LARGE SCALE GENOMIC DNA]</scope>
    <source>
        <strain evidence="13">Ec32 / CCAP1310/4</strain>
    </source>
</reference>
<dbReference type="OrthoDB" id="3000483at2759"/>
<sequence length="766" mass="85540">MESMYITKRDGRKENVLFDKISARIKKLCYGLDSRYVDHVAIAQKVISGVYAGVTTTELDTLAAETAAYMAISHPDYSLLAGRIAVSSLHKETKESFVETMADLHDYGMVADDVHAAIQDNAHLLDGAIDYGKDLEYDFFAFKTLEKSYLLKIDGNIVERIQHMLMRVAVGIHKDDIESVLDTYTELSERWMTHATPTLFNAGTVNNQLSSCFLLAMQDDSVDGIYDTLKQTAKISKFAGGIGLSVSNIRAKGSYIKGTNGVSDGIVPLLRCFESTARFINQAGRRKGSFAMYLEMWHADILEFLDLKKNNGNELMRARDLFYGLWVSDLFMHRVKADGDWTLLSPSDAPDLIDLHGADFDRAYEKYESDGIGKTIKARTLFAKVVESQIETGGPYYLFKDSCNAKSNQQHLGTIRSSNLCAEVIQYSSKEEIAVCNLASINLVRHVKPDKTFDFERLHKTAKQAIKNLNKVIDANFYPLEECSLSNMKHRPCGLGVQALHDVFMVMGFPFESEEAATLNKQIFETIYHGSVEASIERAKIDGPYESFQGSPASFGKLQFDLWGHEVDDSRHDWTKIRGDLKTYGMRNSLLTALMPTASSASFCSGGTEAAECSTAVLYNRRVLSGEFPIVNKYLIRELIKLGLWDGEMKNAIIRGGGSVQGIESIPEKTRMLFKNVWEVSQKAVIEQAAARGPYIDQSQSMNIFFERPTVAKISSALFYGWKLGLKTASYYVRSRPVADPVQFTVSPEEPVGDEEDDKECLDCSA</sequence>
<dbReference type="PROSITE" id="PS51161">
    <property type="entry name" value="ATP_CONE"/>
    <property type="match status" value="1"/>
</dbReference>
<comment type="function">
    <text evidence="9">Provides the precursors necessary for DNA synthesis. Catalyzes the biosynthesis of deoxyribonucleotides from the corresponding ribonucleotides.</text>
</comment>
<evidence type="ECO:0000313" key="12">
    <source>
        <dbReference type="EMBL" id="CBN80471.1"/>
    </source>
</evidence>
<keyword evidence="3" id="KW-0021">Allosteric enzyme</keyword>
<evidence type="ECO:0000256" key="5">
    <source>
        <dbReference type="ARBA" id="ARBA00022840"/>
    </source>
</evidence>
<dbReference type="PANTHER" id="PTHR11573:SF6">
    <property type="entry name" value="RIBONUCLEOSIDE-DIPHOSPHATE REDUCTASE LARGE SUBUNIT"/>
    <property type="match status" value="1"/>
</dbReference>
<dbReference type="SUPFAM" id="SSF48168">
    <property type="entry name" value="R1 subunit of ribonucleotide reductase, N-terminal domain"/>
    <property type="match status" value="1"/>
</dbReference>
<comment type="similarity">
    <text evidence="1 9">Belongs to the ribonucleoside diphosphate reductase large chain family.</text>
</comment>
<dbReference type="InterPro" id="IPR008926">
    <property type="entry name" value="RNR_R1-su_N"/>
</dbReference>
<dbReference type="OMA" id="MASIHID"/>
<dbReference type="Gene3D" id="3.20.70.20">
    <property type="match status" value="1"/>
</dbReference>
<dbReference type="SUPFAM" id="SSF51998">
    <property type="entry name" value="PFL-like glycyl radical enzymes"/>
    <property type="match status" value="1"/>
</dbReference>
<evidence type="ECO:0000259" key="11">
    <source>
        <dbReference type="PROSITE" id="PS51161"/>
    </source>
</evidence>
<protein>
    <recommendedName>
        <fullName evidence="2 9">Ribonucleoside-diphosphate reductase</fullName>
        <ecNumber evidence="2 9">1.17.4.1</ecNumber>
    </recommendedName>
</protein>
<dbReference type="eggNOG" id="KOG1112">
    <property type="taxonomic scope" value="Eukaryota"/>
</dbReference>
<dbReference type="UniPathway" id="UPA00326"/>
<evidence type="ECO:0000256" key="3">
    <source>
        <dbReference type="ARBA" id="ARBA00022533"/>
    </source>
</evidence>
<dbReference type="PRINTS" id="PR01183">
    <property type="entry name" value="RIBORDTASEM1"/>
</dbReference>
<dbReference type="InterPro" id="IPR000788">
    <property type="entry name" value="RNR_lg_C"/>
</dbReference>
<evidence type="ECO:0000256" key="1">
    <source>
        <dbReference type="ARBA" id="ARBA00010406"/>
    </source>
</evidence>
<gene>
    <name evidence="12" type="ORF">Esi_0052_0163</name>
</gene>
<dbReference type="PROSITE" id="PS00089">
    <property type="entry name" value="RIBORED_LARGE"/>
    <property type="match status" value="1"/>
</dbReference>
<dbReference type="AlphaFoldDB" id="D8LPJ9"/>
<dbReference type="InterPro" id="IPR005144">
    <property type="entry name" value="ATP-cone_dom"/>
</dbReference>